<keyword evidence="3" id="KW-1185">Reference proteome</keyword>
<dbReference type="eggNOG" id="COG1309">
    <property type="taxonomic scope" value="Bacteria"/>
</dbReference>
<dbReference type="Proteomes" id="UP000024816">
    <property type="component" value="Unassembled WGS sequence"/>
</dbReference>
<feature type="region of interest" description="Disordered" evidence="1">
    <location>
        <begin position="185"/>
        <end position="218"/>
    </location>
</feature>
<dbReference type="STRING" id="1280952.HJA_07537"/>
<evidence type="ECO:0000313" key="3">
    <source>
        <dbReference type="Proteomes" id="UP000024816"/>
    </source>
</evidence>
<evidence type="ECO:0008006" key="4">
    <source>
        <dbReference type="Google" id="ProtNLM"/>
    </source>
</evidence>
<gene>
    <name evidence="2" type="ORF">HJA_07537</name>
</gene>
<accession>A0A059FF13</accession>
<name>A0A059FF13_9PROT</name>
<dbReference type="Gene3D" id="1.10.357.10">
    <property type="entry name" value="Tetracycline Repressor, domain 2"/>
    <property type="match status" value="1"/>
</dbReference>
<protein>
    <recommendedName>
        <fullName evidence="4">TetR family transcriptional regulator</fullName>
    </recommendedName>
</protein>
<evidence type="ECO:0000313" key="2">
    <source>
        <dbReference type="EMBL" id="KCZ89131.1"/>
    </source>
</evidence>
<organism evidence="2 3">
    <name type="scientific">Hyphomonas jannaschiana VP2</name>
    <dbReference type="NCBI Taxonomy" id="1280952"/>
    <lineage>
        <taxon>Bacteria</taxon>
        <taxon>Pseudomonadati</taxon>
        <taxon>Pseudomonadota</taxon>
        <taxon>Alphaproteobacteria</taxon>
        <taxon>Hyphomonadales</taxon>
        <taxon>Hyphomonadaceae</taxon>
        <taxon>Hyphomonas</taxon>
    </lineage>
</organism>
<dbReference type="AlphaFoldDB" id="A0A059FF13"/>
<dbReference type="PATRIC" id="fig|1280952.3.peg.1495"/>
<proteinExistence type="predicted"/>
<evidence type="ECO:0000256" key="1">
    <source>
        <dbReference type="SAM" id="MobiDB-lite"/>
    </source>
</evidence>
<dbReference type="OrthoDB" id="7828598at2"/>
<reference evidence="2 3" key="1">
    <citation type="journal article" date="2014" name="Antonie Van Leeuwenhoek">
        <title>Hyphomonas beringensis sp. nov. and Hyphomonas chukchiensis sp. nov., isolated from surface seawater of the Bering Sea and Chukchi Sea.</title>
        <authorList>
            <person name="Li C."/>
            <person name="Lai Q."/>
            <person name="Li G."/>
            <person name="Dong C."/>
            <person name="Wang J."/>
            <person name="Liao Y."/>
            <person name="Shao Z."/>
        </authorList>
    </citation>
    <scope>NUCLEOTIDE SEQUENCE [LARGE SCALE GENOMIC DNA]</scope>
    <source>
        <strain evidence="2 3">VP2</strain>
    </source>
</reference>
<comment type="caution">
    <text evidence="2">The sequence shown here is derived from an EMBL/GenBank/DDBJ whole genome shotgun (WGS) entry which is preliminary data.</text>
</comment>
<dbReference type="RefSeq" id="WP_051597486.1">
    <property type="nucleotide sequence ID" value="NZ_ARYJ01000004.1"/>
</dbReference>
<dbReference type="EMBL" id="ARYJ01000004">
    <property type="protein sequence ID" value="KCZ89131.1"/>
    <property type="molecule type" value="Genomic_DNA"/>
</dbReference>
<sequence>MEAETGDIVELGLLAALRLAEDTPWGDITLTAIAEETGLPLSEFYGVTRDDLANAFDAYFDRAMSAEGPPGGDSPRERLFDVIMLRFEAMEDHRAGAVALMRDRERTPRLLLRLPAHRAASAHWALASAGLDDDSGAPLGLKVAAIAFVIAQTERAWRKDKNGDFALTMAALDKALRAAEGRMQRLNRYIPKKSKSGPDEPDDAEETHEPTRPRHQSP</sequence>